<dbReference type="InterPro" id="IPR052336">
    <property type="entry name" value="MlaD_Phospholipid_Transporter"/>
</dbReference>
<sequence length="363" mass="38344">MIVRMVRRAARVAVTLLVSAGVVVVASSCGAVGAGQRIAYCAIMPDSVGLYVGNPVTQMGFQIGEVTSIVPSPTSVRVDFLVGDRSLPSDVKAVIRSTSILADRSLELVGNYGGGPQLEADTCIPLNRSATPKTLSEVIGSATTFLNAINPADSTNIGGTVAGIDELARDNGARMNQLLVRSSSLLDSPDRAISDIGSIVDNLAELTTTVSEVRGPIKQALLDARMTMPDLQTAVEGAALLANNLAPFLKALADIENNLGDETQITLDSVSAAMRKATPHANAFADLLNPVPWWINNLANHFNGRQFNIAYRPPLYRIPERNGLALCGLMNAQVPGSCADVHGQPYAVDVALLQFVLMQASQR</sequence>
<dbReference type="PANTHER" id="PTHR33371:SF4">
    <property type="entry name" value="INTERMEMBRANE PHOSPHOLIPID TRANSPORT SYSTEM BINDING PROTEIN MLAD"/>
    <property type="match status" value="1"/>
</dbReference>
<dbReference type="PANTHER" id="PTHR33371">
    <property type="entry name" value="INTERMEMBRANE PHOSPHOLIPID TRANSPORT SYSTEM BINDING PROTEIN MLAD-RELATED"/>
    <property type="match status" value="1"/>
</dbReference>
<proteinExistence type="predicted"/>
<evidence type="ECO:0000313" key="2">
    <source>
        <dbReference type="EMBL" id="BBX00048.1"/>
    </source>
</evidence>
<feature type="domain" description="Mce/MlaD" evidence="1">
    <location>
        <begin position="42"/>
        <end position="109"/>
    </location>
</feature>
<keyword evidence="3" id="KW-1185">Reference proteome</keyword>
<evidence type="ECO:0000313" key="3">
    <source>
        <dbReference type="Proteomes" id="UP000466681"/>
    </source>
</evidence>
<dbReference type="PROSITE" id="PS51257">
    <property type="entry name" value="PROKAR_LIPOPROTEIN"/>
    <property type="match status" value="1"/>
</dbReference>
<dbReference type="KEGG" id="mmor:MMOR_09840"/>
<reference evidence="2 3" key="1">
    <citation type="journal article" date="2019" name="Emerg. Microbes Infect.">
        <title>Comprehensive subspecies identification of 175 nontuberculous mycobacteria species based on 7547 genomic profiles.</title>
        <authorList>
            <person name="Matsumoto Y."/>
            <person name="Kinjo T."/>
            <person name="Motooka D."/>
            <person name="Nabeya D."/>
            <person name="Jung N."/>
            <person name="Uechi K."/>
            <person name="Horii T."/>
            <person name="Iida T."/>
            <person name="Fujita J."/>
            <person name="Nakamura S."/>
        </authorList>
    </citation>
    <scope>NUCLEOTIDE SEQUENCE [LARGE SCALE GENOMIC DNA]</scope>
    <source>
        <strain evidence="2 3">JCM 6375</strain>
    </source>
</reference>
<gene>
    <name evidence="2" type="ORF">MMOR_09840</name>
</gene>
<organism evidence="2 3">
    <name type="scientific">Mycolicibacterium moriokaense</name>
    <dbReference type="NCBI Taxonomy" id="39691"/>
    <lineage>
        <taxon>Bacteria</taxon>
        <taxon>Bacillati</taxon>
        <taxon>Actinomycetota</taxon>
        <taxon>Actinomycetes</taxon>
        <taxon>Mycobacteriales</taxon>
        <taxon>Mycobacteriaceae</taxon>
        <taxon>Mycolicibacterium</taxon>
    </lineage>
</organism>
<dbReference type="EMBL" id="AP022560">
    <property type="protein sequence ID" value="BBX00048.1"/>
    <property type="molecule type" value="Genomic_DNA"/>
</dbReference>
<dbReference type="AlphaFoldDB" id="A0AAD1M4F9"/>
<accession>A0AAD1M4F9</accession>
<protein>
    <recommendedName>
        <fullName evidence="1">Mce/MlaD domain-containing protein</fullName>
    </recommendedName>
</protein>
<name>A0AAD1M4F9_9MYCO</name>
<dbReference type="InterPro" id="IPR003399">
    <property type="entry name" value="Mce/MlaD"/>
</dbReference>
<dbReference type="Proteomes" id="UP000466681">
    <property type="component" value="Chromosome"/>
</dbReference>
<evidence type="ECO:0000259" key="1">
    <source>
        <dbReference type="Pfam" id="PF02470"/>
    </source>
</evidence>
<dbReference type="Pfam" id="PF02470">
    <property type="entry name" value="MlaD"/>
    <property type="match status" value="1"/>
</dbReference>